<dbReference type="InterPro" id="IPR000595">
    <property type="entry name" value="cNMP-bd_dom"/>
</dbReference>
<evidence type="ECO:0000313" key="8">
    <source>
        <dbReference type="Proteomes" id="UP000823201"/>
    </source>
</evidence>
<name>A0ABS2QCF0_9BACL</name>
<accession>A0ABS2QCF0</accession>
<sequence length="245" mass="27994">MENVTDLKQQQEKRKQIMNTNMFSMQNMDALKAVMNIVTFKKGASVYWEGDKADKLYYLIKGRVKLYKSAYDGKDLVLHYFTPNDLFGELECFGFEEYTFTAETLSDCTIGVISDKDVDALLMANPSMALDFMRWTGLMIRYTQVKMRDLIFYGKNGALASTLLRMAHGYGKKEEDGIHYSIDLTNSDLAQLIGSTRETVNRMLQAWKADGAIGYYHGAIVIKNIDYIKAICHCEDRCPLNVCRL</sequence>
<dbReference type="Proteomes" id="UP000823201">
    <property type="component" value="Unassembled WGS sequence"/>
</dbReference>
<dbReference type="Gene3D" id="2.60.120.10">
    <property type="entry name" value="Jelly Rolls"/>
    <property type="match status" value="1"/>
</dbReference>
<evidence type="ECO:0000256" key="3">
    <source>
        <dbReference type="ARBA" id="ARBA00023159"/>
    </source>
</evidence>
<evidence type="ECO:0000256" key="2">
    <source>
        <dbReference type="ARBA" id="ARBA00023125"/>
    </source>
</evidence>
<dbReference type="InterPro" id="IPR036390">
    <property type="entry name" value="WH_DNA-bd_sf"/>
</dbReference>
<dbReference type="RefSeq" id="WP_205007542.1">
    <property type="nucleotide sequence ID" value="NZ_CBCRXA010000008.1"/>
</dbReference>
<dbReference type="InterPro" id="IPR014710">
    <property type="entry name" value="RmlC-like_jellyroll"/>
</dbReference>
<dbReference type="PROSITE" id="PS50042">
    <property type="entry name" value="CNMP_BINDING_3"/>
    <property type="match status" value="1"/>
</dbReference>
<dbReference type="InterPro" id="IPR036388">
    <property type="entry name" value="WH-like_DNA-bd_sf"/>
</dbReference>
<dbReference type="SUPFAM" id="SSF51206">
    <property type="entry name" value="cAMP-binding domain-like"/>
    <property type="match status" value="1"/>
</dbReference>
<evidence type="ECO:0000313" key="7">
    <source>
        <dbReference type="EMBL" id="MBM7659000.1"/>
    </source>
</evidence>
<keyword evidence="4" id="KW-0804">Transcription</keyword>
<dbReference type="SUPFAM" id="SSF46785">
    <property type="entry name" value="Winged helix' DNA-binding domain"/>
    <property type="match status" value="1"/>
</dbReference>
<organism evidence="7 8">
    <name type="scientific">Sporolactobacillus spathodeae</name>
    <dbReference type="NCBI Taxonomy" id="1465502"/>
    <lineage>
        <taxon>Bacteria</taxon>
        <taxon>Bacillati</taxon>
        <taxon>Bacillota</taxon>
        <taxon>Bacilli</taxon>
        <taxon>Bacillales</taxon>
        <taxon>Sporolactobacillaceae</taxon>
        <taxon>Sporolactobacillus</taxon>
    </lineage>
</organism>
<reference evidence="7 8" key="1">
    <citation type="submission" date="2021-01" db="EMBL/GenBank/DDBJ databases">
        <title>Genomic Encyclopedia of Type Strains, Phase IV (KMG-IV): sequencing the most valuable type-strain genomes for metagenomic binning, comparative biology and taxonomic classification.</title>
        <authorList>
            <person name="Goeker M."/>
        </authorList>
    </citation>
    <scope>NUCLEOTIDE SEQUENCE [LARGE SCALE GENOMIC DNA]</scope>
    <source>
        <strain evidence="7 8">DSM 100968</strain>
    </source>
</reference>
<dbReference type="PANTHER" id="PTHR24567:SF74">
    <property type="entry name" value="HTH-TYPE TRANSCRIPTIONAL REGULATOR ARCR"/>
    <property type="match status" value="1"/>
</dbReference>
<dbReference type="PANTHER" id="PTHR24567">
    <property type="entry name" value="CRP FAMILY TRANSCRIPTIONAL REGULATORY PROTEIN"/>
    <property type="match status" value="1"/>
</dbReference>
<dbReference type="Gene3D" id="1.10.10.10">
    <property type="entry name" value="Winged helix-like DNA-binding domain superfamily/Winged helix DNA-binding domain"/>
    <property type="match status" value="1"/>
</dbReference>
<evidence type="ECO:0000256" key="4">
    <source>
        <dbReference type="ARBA" id="ARBA00023163"/>
    </source>
</evidence>
<dbReference type="SMART" id="SM00419">
    <property type="entry name" value="HTH_CRP"/>
    <property type="match status" value="1"/>
</dbReference>
<keyword evidence="3" id="KW-0010">Activator</keyword>
<gene>
    <name evidence="7" type="ORF">JOC27_002476</name>
</gene>
<dbReference type="SMART" id="SM00100">
    <property type="entry name" value="cNMP"/>
    <property type="match status" value="1"/>
</dbReference>
<dbReference type="InterPro" id="IPR012318">
    <property type="entry name" value="HTH_CRP"/>
</dbReference>
<dbReference type="InterPro" id="IPR050397">
    <property type="entry name" value="Env_Response_Regulators"/>
</dbReference>
<keyword evidence="1" id="KW-0805">Transcription regulation</keyword>
<dbReference type="CDD" id="cd00038">
    <property type="entry name" value="CAP_ED"/>
    <property type="match status" value="1"/>
</dbReference>
<keyword evidence="8" id="KW-1185">Reference proteome</keyword>
<feature type="domain" description="HTH crp-type" evidence="6">
    <location>
        <begin position="153"/>
        <end position="226"/>
    </location>
</feature>
<keyword evidence="2" id="KW-0238">DNA-binding</keyword>
<proteinExistence type="predicted"/>
<dbReference type="PRINTS" id="PR00034">
    <property type="entry name" value="HTHCRP"/>
</dbReference>
<comment type="caution">
    <text evidence="7">The sequence shown here is derived from an EMBL/GenBank/DDBJ whole genome shotgun (WGS) entry which is preliminary data.</text>
</comment>
<dbReference type="EMBL" id="JAFBEV010000030">
    <property type="protein sequence ID" value="MBM7659000.1"/>
    <property type="molecule type" value="Genomic_DNA"/>
</dbReference>
<dbReference type="PROSITE" id="PS51063">
    <property type="entry name" value="HTH_CRP_2"/>
    <property type="match status" value="1"/>
</dbReference>
<evidence type="ECO:0000259" key="6">
    <source>
        <dbReference type="PROSITE" id="PS51063"/>
    </source>
</evidence>
<evidence type="ECO:0000256" key="1">
    <source>
        <dbReference type="ARBA" id="ARBA00023015"/>
    </source>
</evidence>
<dbReference type="Pfam" id="PF00027">
    <property type="entry name" value="cNMP_binding"/>
    <property type="match status" value="1"/>
</dbReference>
<dbReference type="InterPro" id="IPR018490">
    <property type="entry name" value="cNMP-bd_dom_sf"/>
</dbReference>
<dbReference type="Pfam" id="PF13545">
    <property type="entry name" value="HTH_Crp_2"/>
    <property type="match status" value="1"/>
</dbReference>
<evidence type="ECO:0000259" key="5">
    <source>
        <dbReference type="PROSITE" id="PS50042"/>
    </source>
</evidence>
<protein>
    <submittedName>
        <fullName evidence="7">CRP/FNR family transcriptional regulator</fullName>
    </submittedName>
</protein>
<feature type="domain" description="Cyclic nucleotide-binding" evidence="5">
    <location>
        <begin position="35"/>
        <end position="123"/>
    </location>
</feature>